<feature type="non-terminal residue" evidence="1">
    <location>
        <position position="1"/>
    </location>
</feature>
<dbReference type="Proteomes" id="UP000789920">
    <property type="component" value="Unassembled WGS sequence"/>
</dbReference>
<feature type="non-terminal residue" evidence="1">
    <location>
        <position position="42"/>
    </location>
</feature>
<protein>
    <submittedName>
        <fullName evidence="1">23976_t:CDS:1</fullName>
    </submittedName>
</protein>
<sequence>SRHVVKQQRNPFNHSSNKDGGILEFTYTASNDNLVTGETFER</sequence>
<proteinExistence type="predicted"/>
<keyword evidence="2" id="KW-1185">Reference proteome</keyword>
<evidence type="ECO:0000313" key="2">
    <source>
        <dbReference type="Proteomes" id="UP000789920"/>
    </source>
</evidence>
<accession>A0ACA9T0X8</accession>
<reference evidence="1" key="1">
    <citation type="submission" date="2021-06" db="EMBL/GenBank/DDBJ databases">
        <authorList>
            <person name="Kallberg Y."/>
            <person name="Tangrot J."/>
            <person name="Rosling A."/>
        </authorList>
    </citation>
    <scope>NUCLEOTIDE SEQUENCE</scope>
    <source>
        <strain evidence="1">MA461A</strain>
    </source>
</reference>
<evidence type="ECO:0000313" key="1">
    <source>
        <dbReference type="EMBL" id="CAG8851722.1"/>
    </source>
</evidence>
<gene>
    <name evidence="1" type="ORF">RPERSI_LOCUS36707</name>
</gene>
<organism evidence="1 2">
    <name type="scientific">Racocetra persica</name>
    <dbReference type="NCBI Taxonomy" id="160502"/>
    <lineage>
        <taxon>Eukaryota</taxon>
        <taxon>Fungi</taxon>
        <taxon>Fungi incertae sedis</taxon>
        <taxon>Mucoromycota</taxon>
        <taxon>Glomeromycotina</taxon>
        <taxon>Glomeromycetes</taxon>
        <taxon>Diversisporales</taxon>
        <taxon>Gigasporaceae</taxon>
        <taxon>Racocetra</taxon>
    </lineage>
</organism>
<name>A0ACA9T0X8_9GLOM</name>
<comment type="caution">
    <text evidence="1">The sequence shown here is derived from an EMBL/GenBank/DDBJ whole genome shotgun (WGS) entry which is preliminary data.</text>
</comment>
<dbReference type="EMBL" id="CAJVQC010177707">
    <property type="protein sequence ID" value="CAG8851722.1"/>
    <property type="molecule type" value="Genomic_DNA"/>
</dbReference>